<sequence>NADALSVSYSGTGALKTDFTRTGKRSYKGALNDLYNSVLRYLKNNYTDGSRQDGIDLILGKYRVTAMQPQSSPGLVKYSPIYLLLSVWVFLIILFNPQWVPVHLLRLLLLSFLFAIILASGSFIQQHGTECVDWPTLVPLSKTEDSNFSTMRRTSTDVLNDREQGYEMPTLKKTT</sequence>
<keyword evidence="1" id="KW-0472">Membrane</keyword>
<dbReference type="GO" id="GO:0046856">
    <property type="term" value="P:phosphatidylinositol dephosphorylation"/>
    <property type="evidence" value="ECO:0007669"/>
    <property type="project" value="TreeGrafter"/>
</dbReference>
<feature type="transmembrane region" description="Helical" evidence="1">
    <location>
        <begin position="107"/>
        <end position="124"/>
    </location>
</feature>
<dbReference type="AlphaFoldDB" id="A0A367JB61"/>
<dbReference type="GO" id="GO:0043812">
    <property type="term" value="F:phosphatidylinositol-4-phosphate phosphatase activity"/>
    <property type="evidence" value="ECO:0007669"/>
    <property type="project" value="TreeGrafter"/>
</dbReference>
<keyword evidence="1" id="KW-1133">Transmembrane helix</keyword>
<gene>
    <name evidence="2" type="ORF">CU098_001882</name>
</gene>
<dbReference type="EMBL" id="PJQM01003779">
    <property type="protein sequence ID" value="RCH87146.1"/>
    <property type="molecule type" value="Genomic_DNA"/>
</dbReference>
<proteinExistence type="predicted"/>
<evidence type="ECO:0000256" key="1">
    <source>
        <dbReference type="SAM" id="Phobius"/>
    </source>
</evidence>
<organism evidence="2 3">
    <name type="scientific">Rhizopus stolonifer</name>
    <name type="common">Rhizopus nigricans</name>
    <dbReference type="NCBI Taxonomy" id="4846"/>
    <lineage>
        <taxon>Eukaryota</taxon>
        <taxon>Fungi</taxon>
        <taxon>Fungi incertae sedis</taxon>
        <taxon>Mucoromycota</taxon>
        <taxon>Mucoromycotina</taxon>
        <taxon>Mucoromycetes</taxon>
        <taxon>Mucorales</taxon>
        <taxon>Mucorineae</taxon>
        <taxon>Rhizopodaceae</taxon>
        <taxon>Rhizopus</taxon>
    </lineage>
</organism>
<dbReference type="Proteomes" id="UP000253551">
    <property type="component" value="Unassembled WGS sequence"/>
</dbReference>
<dbReference type="PANTHER" id="PTHR45662:SF2">
    <property type="entry name" value="PHOSPHATIDYLINOSITOL-3-PHOSPHATASE SAC1"/>
    <property type="match status" value="1"/>
</dbReference>
<dbReference type="STRING" id="4846.A0A367JB61"/>
<reference evidence="2 3" key="1">
    <citation type="journal article" date="2018" name="G3 (Bethesda)">
        <title>Phylogenetic and Phylogenomic Definition of Rhizopus Species.</title>
        <authorList>
            <person name="Gryganskyi A.P."/>
            <person name="Golan J."/>
            <person name="Dolatabadi S."/>
            <person name="Mondo S."/>
            <person name="Robb S."/>
            <person name="Idnurm A."/>
            <person name="Muszewska A."/>
            <person name="Steczkiewicz K."/>
            <person name="Masonjones S."/>
            <person name="Liao H.L."/>
            <person name="Gajdeczka M.T."/>
            <person name="Anike F."/>
            <person name="Vuek A."/>
            <person name="Anishchenko I.M."/>
            <person name="Voigt K."/>
            <person name="de Hoog G.S."/>
            <person name="Smith M.E."/>
            <person name="Heitman J."/>
            <person name="Vilgalys R."/>
            <person name="Stajich J.E."/>
        </authorList>
    </citation>
    <scope>NUCLEOTIDE SEQUENCE [LARGE SCALE GENOMIC DNA]</scope>
    <source>
        <strain evidence="2 3">LSU 92-RS-03</strain>
    </source>
</reference>
<dbReference type="OrthoDB" id="405996at2759"/>
<comment type="caution">
    <text evidence="2">The sequence shown here is derived from an EMBL/GenBank/DDBJ whole genome shotgun (WGS) entry which is preliminary data.</text>
</comment>
<keyword evidence="1" id="KW-0812">Transmembrane</keyword>
<protein>
    <submittedName>
        <fullName evidence="2">Uncharacterized protein</fullName>
    </submittedName>
</protein>
<feature type="transmembrane region" description="Helical" evidence="1">
    <location>
        <begin position="75"/>
        <end position="95"/>
    </location>
</feature>
<keyword evidence="3" id="KW-1185">Reference proteome</keyword>
<evidence type="ECO:0000313" key="2">
    <source>
        <dbReference type="EMBL" id="RCH87146.1"/>
    </source>
</evidence>
<dbReference type="PANTHER" id="PTHR45662">
    <property type="entry name" value="PHOSPHATIDYLINOSITIDE PHOSPHATASE SAC1"/>
    <property type="match status" value="1"/>
</dbReference>
<accession>A0A367JB61</accession>
<feature type="non-terminal residue" evidence="2">
    <location>
        <position position="1"/>
    </location>
</feature>
<name>A0A367JB61_RHIST</name>
<evidence type="ECO:0000313" key="3">
    <source>
        <dbReference type="Proteomes" id="UP000253551"/>
    </source>
</evidence>
<dbReference type="GO" id="GO:0005783">
    <property type="term" value="C:endoplasmic reticulum"/>
    <property type="evidence" value="ECO:0007669"/>
    <property type="project" value="TreeGrafter"/>
</dbReference>